<protein>
    <submittedName>
        <fullName evidence="2">Uncharacterized protein</fullName>
    </submittedName>
</protein>
<accession>A0ABQ2VTC3</accession>
<evidence type="ECO:0000313" key="2">
    <source>
        <dbReference type="EMBL" id="GGV74975.1"/>
    </source>
</evidence>
<dbReference type="Proteomes" id="UP000660675">
    <property type="component" value="Unassembled WGS sequence"/>
</dbReference>
<evidence type="ECO:0000256" key="1">
    <source>
        <dbReference type="SAM" id="MobiDB-lite"/>
    </source>
</evidence>
<feature type="compositionally biased region" description="Basic and acidic residues" evidence="1">
    <location>
        <begin position="26"/>
        <end position="42"/>
    </location>
</feature>
<dbReference type="EMBL" id="BMTF01000001">
    <property type="protein sequence ID" value="GGV74975.1"/>
    <property type="molecule type" value="Genomic_DNA"/>
</dbReference>
<proteinExistence type="predicted"/>
<sequence length="63" mass="7262">MCRARVPITEAAMRENIEYSTPSQAEGERLDEDRDPTEERHPATMRTQPSQAEGERRAEDEET</sequence>
<reference evidence="3" key="1">
    <citation type="journal article" date="2019" name="Int. J. Syst. Evol. Microbiol.">
        <title>The Global Catalogue of Microorganisms (GCM) 10K type strain sequencing project: providing services to taxonomists for standard genome sequencing and annotation.</title>
        <authorList>
            <consortium name="The Broad Institute Genomics Platform"/>
            <consortium name="The Broad Institute Genome Sequencing Center for Infectious Disease"/>
            <person name="Wu L."/>
            <person name="Ma J."/>
        </authorList>
    </citation>
    <scope>NUCLEOTIDE SEQUENCE [LARGE SCALE GENOMIC DNA]</scope>
    <source>
        <strain evidence="3">JCM 4376</strain>
    </source>
</reference>
<feature type="compositionally biased region" description="Basic and acidic residues" evidence="1">
    <location>
        <begin position="53"/>
        <end position="63"/>
    </location>
</feature>
<gene>
    <name evidence="2" type="ORF">GCM10015535_04630</name>
</gene>
<name>A0ABQ2VTC3_9ACTN</name>
<feature type="region of interest" description="Disordered" evidence="1">
    <location>
        <begin position="1"/>
        <end position="63"/>
    </location>
</feature>
<organism evidence="2 3">
    <name type="scientific">Streptomyces gelaticus</name>
    <dbReference type="NCBI Taxonomy" id="285446"/>
    <lineage>
        <taxon>Bacteria</taxon>
        <taxon>Bacillati</taxon>
        <taxon>Actinomycetota</taxon>
        <taxon>Actinomycetes</taxon>
        <taxon>Kitasatosporales</taxon>
        <taxon>Streptomycetaceae</taxon>
        <taxon>Streptomyces</taxon>
    </lineage>
</organism>
<keyword evidence="3" id="KW-1185">Reference proteome</keyword>
<evidence type="ECO:0000313" key="3">
    <source>
        <dbReference type="Proteomes" id="UP000660675"/>
    </source>
</evidence>
<comment type="caution">
    <text evidence="2">The sequence shown here is derived from an EMBL/GenBank/DDBJ whole genome shotgun (WGS) entry which is preliminary data.</text>
</comment>